<sequence>MMPESPAKPRPLPGILLALLVPALMMAFLSAMDALEDLLFPPDCNGRGETTGRKPTRQCARGGTLVQGENGWCGGHLPRTGRSTPAGLASPGDASKPCTADGSSNGGPIRLRVAGPARAPSHRRFRYR</sequence>
<keyword evidence="3" id="KW-1185">Reference proteome</keyword>
<proteinExistence type="predicted"/>
<dbReference type="EMBL" id="POUC01000215">
    <property type="protein sequence ID" value="PNG19460.1"/>
    <property type="molecule type" value="Genomic_DNA"/>
</dbReference>
<comment type="caution">
    <text evidence="2">The sequence shown here is derived from an EMBL/GenBank/DDBJ whole genome shotgun (WGS) entry which is preliminary data.</text>
</comment>
<feature type="region of interest" description="Disordered" evidence="1">
    <location>
        <begin position="70"/>
        <end position="128"/>
    </location>
</feature>
<evidence type="ECO:0000313" key="3">
    <source>
        <dbReference type="Proteomes" id="UP000235943"/>
    </source>
</evidence>
<accession>A0A2N8TKB7</accession>
<reference evidence="2 3" key="1">
    <citation type="submission" date="2018-01" db="EMBL/GenBank/DDBJ databases">
        <title>Draft genome sequence of Streptomyces sp. 13K301.</title>
        <authorList>
            <person name="Sahin N."/>
            <person name="Saygin H."/>
            <person name="Ay H."/>
        </authorList>
    </citation>
    <scope>NUCLEOTIDE SEQUENCE [LARGE SCALE GENOMIC DNA]</scope>
    <source>
        <strain evidence="2 3">13K301</strain>
    </source>
</reference>
<dbReference type="AlphaFoldDB" id="A0A2N8TKB7"/>
<name>A0A2N8TKB7_9ACTN</name>
<gene>
    <name evidence="2" type="ORF">C1J00_25565</name>
</gene>
<protein>
    <submittedName>
        <fullName evidence="2">Uncharacterized protein</fullName>
    </submittedName>
</protein>
<evidence type="ECO:0000256" key="1">
    <source>
        <dbReference type="SAM" id="MobiDB-lite"/>
    </source>
</evidence>
<evidence type="ECO:0000313" key="2">
    <source>
        <dbReference type="EMBL" id="PNG19460.1"/>
    </source>
</evidence>
<organism evidence="2 3">
    <name type="scientific">Streptomyces cahuitamycinicus</name>
    <dbReference type="NCBI Taxonomy" id="2070367"/>
    <lineage>
        <taxon>Bacteria</taxon>
        <taxon>Bacillati</taxon>
        <taxon>Actinomycetota</taxon>
        <taxon>Actinomycetes</taxon>
        <taxon>Kitasatosporales</taxon>
        <taxon>Streptomycetaceae</taxon>
        <taxon>Streptomyces</taxon>
    </lineage>
</organism>
<dbReference type="Proteomes" id="UP000235943">
    <property type="component" value="Unassembled WGS sequence"/>
</dbReference>